<dbReference type="SUPFAM" id="SSF53790">
    <property type="entry name" value="Tetrapyrrole methylase"/>
    <property type="match status" value="1"/>
</dbReference>
<dbReference type="OrthoDB" id="9809084at2"/>
<gene>
    <name evidence="1" type="ORF">CJD36_017965</name>
</gene>
<dbReference type="GO" id="GO:0032259">
    <property type="term" value="P:methylation"/>
    <property type="evidence" value="ECO:0007669"/>
    <property type="project" value="UniProtKB-KW"/>
</dbReference>
<keyword evidence="2" id="KW-1185">Reference proteome</keyword>
<dbReference type="CDD" id="cd11649">
    <property type="entry name" value="RsmI_like"/>
    <property type="match status" value="1"/>
</dbReference>
<dbReference type="AlphaFoldDB" id="A0A2S7STR1"/>
<dbReference type="EMBL" id="PPSL01000005">
    <property type="protein sequence ID" value="PQJ09906.1"/>
    <property type="molecule type" value="Genomic_DNA"/>
</dbReference>
<keyword evidence="1" id="KW-0489">Methyltransferase</keyword>
<dbReference type="PIRSF" id="PIRSF005917">
    <property type="entry name" value="MTase_YraL"/>
    <property type="match status" value="1"/>
</dbReference>
<dbReference type="InterPro" id="IPR035996">
    <property type="entry name" value="4pyrrol_Methylase_sf"/>
</dbReference>
<comment type="caution">
    <text evidence="1">The sequence shown here is derived from an EMBL/GenBank/DDBJ whole genome shotgun (WGS) entry which is preliminary data.</text>
</comment>
<name>A0A2S7STR1_9BACT</name>
<protein>
    <submittedName>
        <fullName evidence="1">SAM-dependent methyltransferase</fullName>
    </submittedName>
</protein>
<dbReference type="PANTHER" id="PTHR46111:SF2">
    <property type="entry name" value="SAM-DEPENDENT METHYLTRANSFERASE"/>
    <property type="match status" value="1"/>
</dbReference>
<dbReference type="Proteomes" id="UP000239872">
    <property type="component" value="Unassembled WGS sequence"/>
</dbReference>
<dbReference type="Gene3D" id="3.30.950.10">
    <property type="entry name" value="Methyltransferase, Cobalt-precorrin-4 Transmethylase, Domain 2"/>
    <property type="match status" value="1"/>
</dbReference>
<dbReference type="GO" id="GO:0008168">
    <property type="term" value="F:methyltransferase activity"/>
    <property type="evidence" value="ECO:0007669"/>
    <property type="project" value="UniProtKB-KW"/>
</dbReference>
<organism evidence="1 2">
    <name type="scientific">Flavipsychrobacter stenotrophus</name>
    <dbReference type="NCBI Taxonomy" id="2077091"/>
    <lineage>
        <taxon>Bacteria</taxon>
        <taxon>Pseudomonadati</taxon>
        <taxon>Bacteroidota</taxon>
        <taxon>Chitinophagia</taxon>
        <taxon>Chitinophagales</taxon>
        <taxon>Chitinophagaceae</taxon>
        <taxon>Flavipsychrobacter</taxon>
    </lineage>
</organism>
<dbReference type="Gene3D" id="3.40.1010.10">
    <property type="entry name" value="Cobalt-precorrin-4 Transmethylase, Domain 1"/>
    <property type="match status" value="1"/>
</dbReference>
<dbReference type="InterPro" id="IPR008189">
    <property type="entry name" value="rRNA_ssu_MeTfrase_I"/>
</dbReference>
<reference evidence="1 2" key="1">
    <citation type="submission" date="2018-01" db="EMBL/GenBank/DDBJ databases">
        <title>A novel member of the phylum Bacteroidetes isolated from glacier ice.</title>
        <authorList>
            <person name="Liu Q."/>
            <person name="Xin Y.-H."/>
        </authorList>
    </citation>
    <scope>NUCLEOTIDE SEQUENCE [LARGE SCALE GENOMIC DNA]</scope>
    <source>
        <strain evidence="1 2">RB1R16</strain>
    </source>
</reference>
<dbReference type="InterPro" id="IPR014776">
    <property type="entry name" value="4pyrrole_Mease_sub2"/>
</dbReference>
<proteinExistence type="predicted"/>
<keyword evidence="1" id="KW-0808">Transferase</keyword>
<dbReference type="PANTHER" id="PTHR46111">
    <property type="entry name" value="RIBOSOMAL RNA SMALL SUBUNIT METHYLTRANSFERASE I"/>
    <property type="match status" value="1"/>
</dbReference>
<accession>A0A2S7STR1</accession>
<sequence length="227" mass="25314">MIPLPIVEGALHTLSPEVITHTAHITHYFAEDLRVARRFIKSLHPKMVIETLEFSEITKHEGADKTLFRKWLKEGHNIGIMSDAGCPGIADPGADLVNIAHLQHAKVMPLTGPSSILLALMASGLNGQSFAFNGYLPVKDPMRSKRITYLEAHSAKEKQTQLFIETPYRNNSLLADMLKNCQSHTKICIAQNITGDNAFIKTKSVADWRQDIPVLEKFPAIFLMLGY</sequence>
<dbReference type="InterPro" id="IPR014777">
    <property type="entry name" value="4pyrrole_Mease_sub1"/>
</dbReference>
<evidence type="ECO:0000313" key="1">
    <source>
        <dbReference type="EMBL" id="PQJ09906.1"/>
    </source>
</evidence>
<evidence type="ECO:0000313" key="2">
    <source>
        <dbReference type="Proteomes" id="UP000239872"/>
    </source>
</evidence>